<gene>
    <name evidence="2" type="ORF">AYY17_13785</name>
</gene>
<dbReference type="SUPFAM" id="SSF81901">
    <property type="entry name" value="HCP-like"/>
    <property type="match status" value="1"/>
</dbReference>
<dbReference type="SMART" id="SM00671">
    <property type="entry name" value="SEL1"/>
    <property type="match status" value="2"/>
</dbReference>
<reference evidence="2 3" key="1">
    <citation type="submission" date="2016-06" db="EMBL/GenBank/DDBJ databases">
        <authorList>
            <person name="Kjaerup R.B."/>
            <person name="Dalgaard T.S."/>
            <person name="Juul-Madsen H.R."/>
        </authorList>
    </citation>
    <scope>NUCLEOTIDE SEQUENCE [LARGE SCALE GENOMIC DNA]</scope>
    <source>
        <strain evidence="2 3">GCSL-Mp3</strain>
    </source>
</reference>
<dbReference type="Gene3D" id="3.30.70.1070">
    <property type="entry name" value="Sporulation related repeat"/>
    <property type="match status" value="1"/>
</dbReference>
<dbReference type="Pfam" id="PF05036">
    <property type="entry name" value="SPOR"/>
    <property type="match status" value="1"/>
</dbReference>
<evidence type="ECO:0000313" key="2">
    <source>
        <dbReference type="EMBL" id="OBU02148.1"/>
    </source>
</evidence>
<sequence>MPYAYSTTDNEEQGTVESVHDLGVKYINGDGVNAYPEKGRYYIHQSALRGYPPGQFHLGILFYTGVGGDRDISCARWWLGKSALSGGETANRAQYILQDIKDDILADPAQKEILTKPTDTRRCMQLPESPYSAAAVQGIKHILSVAESAPVAPPFLTQINRGKKQAGNIKIYLNKYLPLLQAELITRRAAPVTTEIPEEITITIAVPPPVTVYPSETVYPPALPIQVSHTPEKTQEIIKSPTVPKTKPVFAGNSGSNLRTAPGSHYTLQLSSAATLGGLYDTARHYKLSNYVVYETVRHGRQWYVLVYGDYPDLTSARRALKTLPAAITANKPWVRSLKQVQAELMK</sequence>
<feature type="domain" description="SPOR" evidence="1">
    <location>
        <begin position="260"/>
        <end position="337"/>
    </location>
</feature>
<dbReference type="Proteomes" id="UP000092247">
    <property type="component" value="Unassembled WGS sequence"/>
</dbReference>
<protein>
    <recommendedName>
        <fullName evidence="1">SPOR domain-containing protein</fullName>
    </recommendedName>
</protein>
<dbReference type="InterPro" id="IPR006597">
    <property type="entry name" value="Sel1-like"/>
</dbReference>
<dbReference type="InterPro" id="IPR007730">
    <property type="entry name" value="SPOR-like_dom"/>
</dbReference>
<proteinExistence type="predicted"/>
<dbReference type="InterPro" id="IPR036680">
    <property type="entry name" value="SPOR-like_sf"/>
</dbReference>
<dbReference type="PROSITE" id="PS51724">
    <property type="entry name" value="SPOR"/>
    <property type="match status" value="1"/>
</dbReference>
<dbReference type="GO" id="GO:0042834">
    <property type="term" value="F:peptidoglycan binding"/>
    <property type="evidence" value="ECO:0007669"/>
    <property type="project" value="InterPro"/>
</dbReference>
<organism evidence="2 3">
    <name type="scientific">Morganella psychrotolerans</name>
    <dbReference type="NCBI Taxonomy" id="368603"/>
    <lineage>
        <taxon>Bacteria</taxon>
        <taxon>Pseudomonadati</taxon>
        <taxon>Pseudomonadota</taxon>
        <taxon>Gammaproteobacteria</taxon>
        <taxon>Enterobacterales</taxon>
        <taxon>Morganellaceae</taxon>
        <taxon>Morganella</taxon>
    </lineage>
</organism>
<accession>A0A1B8GZ94</accession>
<dbReference type="InterPro" id="IPR011990">
    <property type="entry name" value="TPR-like_helical_dom_sf"/>
</dbReference>
<dbReference type="AlphaFoldDB" id="A0A1B8GZ94"/>
<evidence type="ECO:0000259" key="1">
    <source>
        <dbReference type="PROSITE" id="PS51724"/>
    </source>
</evidence>
<dbReference type="EMBL" id="LZEX01000046">
    <property type="protein sequence ID" value="OBU02148.1"/>
    <property type="molecule type" value="Genomic_DNA"/>
</dbReference>
<evidence type="ECO:0000313" key="3">
    <source>
        <dbReference type="Proteomes" id="UP000092247"/>
    </source>
</evidence>
<dbReference type="Gene3D" id="1.25.40.10">
    <property type="entry name" value="Tetratricopeptide repeat domain"/>
    <property type="match status" value="1"/>
</dbReference>
<comment type="caution">
    <text evidence="2">The sequence shown here is derived from an EMBL/GenBank/DDBJ whole genome shotgun (WGS) entry which is preliminary data.</text>
</comment>
<dbReference type="STRING" id="368603.AYY16_00540"/>
<name>A0A1B8GZ94_9GAMM</name>